<comment type="similarity">
    <text evidence="1">Belongs to the MET18/MMS19 family.</text>
</comment>
<dbReference type="GO" id="GO:0016226">
    <property type="term" value="P:iron-sulfur cluster assembly"/>
    <property type="evidence" value="ECO:0007669"/>
    <property type="project" value="UniProtKB-UniRule"/>
</dbReference>
<reference evidence="5" key="1">
    <citation type="journal article" date="2017" name="Genome Announc.">
        <title>Genome sequences of Cyberlindnera fabianii 65, Pichia kudriavzevii 129, and Saccharomyces cerevisiae 131 isolated from fermented masau fruits in Zimbabwe.</title>
        <authorList>
            <person name="van Rijswijck I.M.H."/>
            <person name="Derks M.F.L."/>
            <person name="Abee T."/>
            <person name="de Ridder D."/>
            <person name="Smid E.J."/>
        </authorList>
    </citation>
    <scope>NUCLEOTIDE SEQUENCE [LARGE SCALE GENOMIC DNA]</scope>
    <source>
        <strain evidence="5">129</strain>
    </source>
</reference>
<gene>
    <name evidence="3" type="ORF">BOH78_0790</name>
    <name evidence="4" type="ORF">CAS74_001535</name>
</gene>
<evidence type="ECO:0000313" key="6">
    <source>
        <dbReference type="Proteomes" id="UP000195871"/>
    </source>
</evidence>
<dbReference type="EMBL" id="MQVM01000003">
    <property type="protein sequence ID" value="ONH76911.1"/>
    <property type="molecule type" value="Genomic_DNA"/>
</dbReference>
<dbReference type="VEuPathDB" id="FungiDB:C5L36_0A03300"/>
<comment type="caution">
    <text evidence="3">The sequence shown here is derived from an EMBL/GenBank/DDBJ whole genome shotgun (WGS) entry which is preliminary data.</text>
</comment>
<dbReference type="GO" id="GO:0005634">
    <property type="term" value="C:nucleus"/>
    <property type="evidence" value="ECO:0007669"/>
    <property type="project" value="UniProtKB-SubCell"/>
</dbReference>
<name>A0A1V2LT79_PICKU</name>
<dbReference type="InterPro" id="IPR039920">
    <property type="entry name" value="MMS19"/>
</dbReference>
<proteinExistence type="inferred from homology"/>
<organism evidence="3 5">
    <name type="scientific">Pichia kudriavzevii</name>
    <name type="common">Yeast</name>
    <name type="synonym">Issatchenkia orientalis</name>
    <dbReference type="NCBI Taxonomy" id="4909"/>
    <lineage>
        <taxon>Eukaryota</taxon>
        <taxon>Fungi</taxon>
        <taxon>Dikarya</taxon>
        <taxon>Ascomycota</taxon>
        <taxon>Saccharomycotina</taxon>
        <taxon>Pichiomycetes</taxon>
        <taxon>Pichiales</taxon>
        <taxon>Pichiaceae</taxon>
        <taxon>Pichia</taxon>
    </lineage>
</organism>
<dbReference type="InterPro" id="IPR029240">
    <property type="entry name" value="MMS19_N"/>
</dbReference>
<comment type="subcellular location">
    <subcellularLocation>
        <location evidence="1">Nucleus</location>
    </subcellularLocation>
</comment>
<feature type="domain" description="MMS19 N-terminal" evidence="2">
    <location>
        <begin position="42"/>
        <end position="301"/>
    </location>
</feature>
<protein>
    <recommendedName>
        <fullName evidence="1">MMS19 nucleotide excision repair protein</fullName>
    </recommendedName>
</protein>
<keyword evidence="1" id="KW-0234">DNA repair</keyword>
<evidence type="ECO:0000256" key="1">
    <source>
        <dbReference type="RuleBase" id="RU367072"/>
    </source>
</evidence>
<keyword evidence="1" id="KW-0539">Nucleus</keyword>
<dbReference type="GO" id="GO:0051604">
    <property type="term" value="P:protein maturation"/>
    <property type="evidence" value="ECO:0007669"/>
    <property type="project" value="UniProtKB-UniRule"/>
</dbReference>
<dbReference type="SUPFAM" id="SSF48371">
    <property type="entry name" value="ARM repeat"/>
    <property type="match status" value="1"/>
</dbReference>
<evidence type="ECO:0000259" key="2">
    <source>
        <dbReference type="Pfam" id="PF14500"/>
    </source>
</evidence>
<dbReference type="PANTHER" id="PTHR12891:SF0">
    <property type="entry name" value="MMS19 NUCLEOTIDE EXCISION REPAIR PROTEIN HOMOLOG"/>
    <property type="match status" value="1"/>
</dbReference>
<reference evidence="4 6" key="3">
    <citation type="submission" date="2017-05" db="EMBL/GenBank/DDBJ databases">
        <title>The Genome Sequence of Candida krusei Ckrusei653.</title>
        <authorList>
            <person name="Cuomo C."/>
            <person name="Forche A."/>
            <person name="Young S."/>
            <person name="Abouelleil A."/>
            <person name="Cao P."/>
            <person name="Chapman S."/>
            <person name="Cusick C."/>
            <person name="Shea T."/>
            <person name="Nusbaum C."/>
            <person name="Birren B."/>
        </authorList>
    </citation>
    <scope>NUCLEOTIDE SEQUENCE [LARGE SCALE GENOMIC DNA]</scope>
    <source>
        <strain evidence="4 6">Ckrusei653</strain>
    </source>
</reference>
<keyword evidence="1" id="KW-0227">DNA damage</keyword>
<dbReference type="GO" id="GO:0097361">
    <property type="term" value="C:cytosolic [4Fe-4S] assembly targeting complex"/>
    <property type="evidence" value="ECO:0007669"/>
    <property type="project" value="UniProtKB-UniRule"/>
</dbReference>
<sequence>MSTHKELINEFIASTDTSAQERSVDEIVKLLQDNSLTLLAFIQALQLYITSTNDDIRVSTFKLLSQILCKISSSKLYPKDIDVLMAFLYSKLLDRPVVKFVLSSIFSLVSMKFFNNENVNCVLEKLIENYNPKEHPQSIREMALKIVSHLNSSFPQSSYSNNKMIECFLHVSENEKDPSNLLLIFQILQSISKCLDITNFTQPLFDTMFRYYPISFKSSTEAQETMIYSLKNSLNTSLASNDLYAEELFPNLIEKYNTATLTQVKLDILTTISTVSQYYSESTIREHILQLWNTLKYTIMNQELAQLVSIPSILSYYEKSSNDTDQIFHSNLIAVKHLANKLDHDSKLLIYDDLSSSLLITERNRRFLQSYLTLAIISLPTENSLNEGNDDILDKTLSNLFSEEQPTDQIRSKRLVLVALSYYTSNIKFVKHLLPWRDQILALLQASLSSSGLETTLRALAIQLTVILILSPRLQDSTSGLEIGLFDEEAAILITKLGELLIENGAKDAIDSNKVIESELLLAIAKLAKCNRLEDIVNHQVLDRLLNIIGKTDYTLTQKLTLVSYLIKLSQTPSLAESVIIKLSEFLSVDNLDTATYGVPENVILQSITSLTNALSMDHDTVNLTMRLLPVLFRFALNRGAELSVYQVDYLASVSRRLIAGMKHDEAEKLVLESMTFFSGLFPRVIADFSDIQNAENFYRRFSLDEGNIKITHIPILLSMIQGLDVSIELKSRVDMVLLGKHLSMYIVNNEVLPLTRLEILVGVSVIFNKYLSLGDFDSIFGVVDGDIEELQLWALYGLIMKCDEHATEKFVRMLTTLNFRKATKAVSIIFNPIPEMQDALREKKDVDEVSFNNGLDIGPQLLLAFKKEKPSLMMVRSKNKLAVSNLTIRAIWKQKILEFILSKKDELSSTQMDYIVPLILTFVPEEMYASHLESLLPKLIQIVQTCDDNRVILSVLKIVCNVIAEENGRVFMKGYVDTVMEICLTYALQNKDFTLKKQALKTLLGMCLFKTSLVVSFKKRVTKLCEVNLDDHHRDIRMLSVSVRQAWEDLGLDSM</sequence>
<evidence type="ECO:0000313" key="5">
    <source>
        <dbReference type="Proteomes" id="UP000189274"/>
    </source>
</evidence>
<dbReference type="InterPro" id="IPR016024">
    <property type="entry name" value="ARM-type_fold"/>
</dbReference>
<reference evidence="3" key="2">
    <citation type="submission" date="2017-01" db="EMBL/GenBank/DDBJ databases">
        <authorList>
            <person name="Mah S.A."/>
            <person name="Swanson W.J."/>
            <person name="Moy G.W."/>
            <person name="Vacquier V.D."/>
        </authorList>
    </citation>
    <scope>NUCLEOTIDE SEQUENCE [LARGE SCALE GENOMIC DNA]</scope>
    <source>
        <strain evidence="3">129</strain>
    </source>
</reference>
<dbReference type="Proteomes" id="UP000189274">
    <property type="component" value="Unassembled WGS sequence"/>
</dbReference>
<dbReference type="EMBL" id="NHMM01000002">
    <property type="protein sequence ID" value="OUT23221.1"/>
    <property type="molecule type" value="Genomic_DNA"/>
</dbReference>
<dbReference type="GO" id="GO:0006281">
    <property type="term" value="P:DNA repair"/>
    <property type="evidence" value="ECO:0007669"/>
    <property type="project" value="UniProtKB-UniRule"/>
</dbReference>
<accession>A0A1V2LT79</accession>
<dbReference type="Pfam" id="PF14500">
    <property type="entry name" value="MMS19_N"/>
    <property type="match status" value="1"/>
</dbReference>
<evidence type="ECO:0000313" key="4">
    <source>
        <dbReference type="EMBL" id="OUT23221.1"/>
    </source>
</evidence>
<dbReference type="Proteomes" id="UP000195871">
    <property type="component" value="Unassembled WGS sequence"/>
</dbReference>
<comment type="function">
    <text evidence="1">Key component of the cytosolic iron-sulfur protein assembly (CIA) complex, a multiprotein complex that mediates the incorporation of iron-sulfur cluster into apoproteins specifically involved in DNA metabolism and genomic integrity. In the CIA complex, MMS19 acts as an adapter between early-acting CIA components and a subset of cellular target iron-sulfur proteins.</text>
</comment>
<dbReference type="PANTHER" id="PTHR12891">
    <property type="entry name" value="DNA REPAIR/TRANSCRIPTION PROTEIN MET18/MMS19"/>
    <property type="match status" value="1"/>
</dbReference>
<evidence type="ECO:0000313" key="3">
    <source>
        <dbReference type="EMBL" id="ONH76911.1"/>
    </source>
</evidence>
<dbReference type="AlphaFoldDB" id="A0A1V2LT79"/>